<dbReference type="GO" id="GO:0003676">
    <property type="term" value="F:nucleic acid binding"/>
    <property type="evidence" value="ECO:0007669"/>
    <property type="project" value="InterPro"/>
</dbReference>
<dbReference type="PANTHER" id="PTHR23022">
    <property type="entry name" value="TRANSPOSABLE ELEMENT-RELATED"/>
    <property type="match status" value="1"/>
</dbReference>
<sequence>MTAEHRRERLSWAKEKLSSKFDWTIVMISDEKKFNLDGPDGNQYYWHDRRLPPEFYSKRVAGGGSVMVWAAISSHGKSQIHFLEGRQSARSYIGTLEAALLPFSAAMRQQLGDRDPVFQQDGASIHTAQVVKTWLTTQNIPTFKWPSKSPDLSPIENVWGDLALSVYANGRQLETKGALQQQILKSWSEIDNCKLRHLMDGMEKRLVEVVARKGSHIGM</sequence>
<reference evidence="2" key="1">
    <citation type="submission" date="2021-12" db="EMBL/GenBank/DDBJ databases">
        <title>Prjna785345.</title>
        <authorList>
            <person name="Rujirawat T."/>
            <person name="Krajaejun T."/>
        </authorList>
    </citation>
    <scope>NUCLEOTIDE SEQUENCE</scope>
    <source>
        <strain evidence="2">Pi057C3</strain>
    </source>
</reference>
<evidence type="ECO:0000313" key="2">
    <source>
        <dbReference type="EMBL" id="KAJ0406372.1"/>
    </source>
</evidence>
<proteinExistence type="predicted"/>
<dbReference type="InterPro" id="IPR036397">
    <property type="entry name" value="RNaseH_sf"/>
</dbReference>
<name>A0AAD5Q9B2_PYTIN</name>
<dbReference type="Pfam" id="PF13358">
    <property type="entry name" value="DDE_3"/>
    <property type="match status" value="1"/>
</dbReference>
<dbReference type="AlphaFoldDB" id="A0AAD5Q9B2"/>
<keyword evidence="3" id="KW-1185">Reference proteome</keyword>
<organism evidence="2 3">
    <name type="scientific">Pythium insidiosum</name>
    <name type="common">Pythiosis disease agent</name>
    <dbReference type="NCBI Taxonomy" id="114742"/>
    <lineage>
        <taxon>Eukaryota</taxon>
        <taxon>Sar</taxon>
        <taxon>Stramenopiles</taxon>
        <taxon>Oomycota</taxon>
        <taxon>Peronosporomycetes</taxon>
        <taxon>Pythiales</taxon>
        <taxon>Pythiaceae</taxon>
        <taxon>Pythium</taxon>
    </lineage>
</organism>
<comment type="caution">
    <text evidence="2">The sequence shown here is derived from an EMBL/GenBank/DDBJ whole genome shotgun (WGS) entry which is preliminary data.</text>
</comment>
<gene>
    <name evidence="2" type="ORF">P43SY_006980</name>
</gene>
<feature type="domain" description="Tc1-like transposase DDE" evidence="1">
    <location>
        <begin position="27"/>
        <end position="175"/>
    </location>
</feature>
<evidence type="ECO:0000259" key="1">
    <source>
        <dbReference type="Pfam" id="PF13358"/>
    </source>
</evidence>
<protein>
    <recommendedName>
        <fullName evidence="1">Tc1-like transposase DDE domain-containing protein</fullName>
    </recommendedName>
</protein>
<dbReference type="InterPro" id="IPR038717">
    <property type="entry name" value="Tc1-like_DDE_dom"/>
</dbReference>
<dbReference type="EMBL" id="JAKCXM010000033">
    <property type="protein sequence ID" value="KAJ0406372.1"/>
    <property type="molecule type" value="Genomic_DNA"/>
</dbReference>
<dbReference type="InterPro" id="IPR052338">
    <property type="entry name" value="Transposase_5"/>
</dbReference>
<dbReference type="PANTHER" id="PTHR23022:SF129">
    <property type="entry name" value="TRANSPOSABLE ELEMENT TC3 TRANSPOSASE"/>
    <property type="match status" value="1"/>
</dbReference>
<dbReference type="Gene3D" id="3.30.420.10">
    <property type="entry name" value="Ribonuclease H-like superfamily/Ribonuclease H"/>
    <property type="match status" value="1"/>
</dbReference>
<accession>A0AAD5Q9B2</accession>
<evidence type="ECO:0000313" key="3">
    <source>
        <dbReference type="Proteomes" id="UP001209570"/>
    </source>
</evidence>
<dbReference type="Proteomes" id="UP001209570">
    <property type="component" value="Unassembled WGS sequence"/>
</dbReference>